<evidence type="ECO:0000313" key="2">
    <source>
        <dbReference type="EMBL" id="MCP9600209.1"/>
    </source>
</evidence>
<dbReference type="RefSeq" id="WP_254974321.1">
    <property type="nucleotide sequence ID" value="NZ_JANDWK010000021.1"/>
</dbReference>
<dbReference type="Pfam" id="PF08878">
    <property type="entry name" value="HamA"/>
    <property type="match status" value="1"/>
</dbReference>
<comment type="caution">
    <text evidence="2">The sequence shown here is derived from an EMBL/GenBank/DDBJ whole genome shotgun (WGS) entry which is preliminary data.</text>
</comment>
<proteinExistence type="predicted"/>
<sequence>MSRQDEILGLHPINHHVIGEWLDYEDKEPTETSCIRVLSEKKPFDDAVIEPFSKNLIDYHYTSATINSLKKRFEKLGFKEFSTYYAQSRKLPRNVNTRKGNAVEVLMTEYSLAAIDKTDLTYSHRFRYNPNVDQSMKGDDMLIVDFSDEANPTIYIGEAKFRKTVDKAVLDDVKKSLAKDKMPLSLTFLRNCFEDVDNDKYEKLDDMLIQELSDYDIRYIGFIVGDKNAGKYVEEKWVCDNPKHVMLVLSLDEPEEFVKQAFDKAKTLLTETPEIL</sequence>
<name>A0AAW5IUZ3_9BACT</name>
<accession>A0AAW5IUZ3</accession>
<dbReference type="AlphaFoldDB" id="A0AAW5IUZ3"/>
<dbReference type="Proteomes" id="UP001204486">
    <property type="component" value="Unassembled WGS sequence"/>
</dbReference>
<feature type="domain" description="Anti-bacteriophage protein A/HamA C-terminal" evidence="1">
    <location>
        <begin position="19"/>
        <end position="264"/>
    </location>
</feature>
<evidence type="ECO:0000313" key="3">
    <source>
        <dbReference type="Proteomes" id="UP001204486"/>
    </source>
</evidence>
<protein>
    <submittedName>
        <fullName evidence="2">DUF1837 domain-containing protein</fullName>
    </submittedName>
</protein>
<evidence type="ECO:0000259" key="1">
    <source>
        <dbReference type="Pfam" id="PF08878"/>
    </source>
</evidence>
<organism evidence="2 3">
    <name type="scientific">Segatella copri</name>
    <dbReference type="NCBI Taxonomy" id="165179"/>
    <lineage>
        <taxon>Bacteria</taxon>
        <taxon>Pseudomonadati</taxon>
        <taxon>Bacteroidota</taxon>
        <taxon>Bacteroidia</taxon>
        <taxon>Bacteroidales</taxon>
        <taxon>Prevotellaceae</taxon>
        <taxon>Segatella</taxon>
    </lineage>
</organism>
<gene>
    <name evidence="2" type="ORF">NNC55_09610</name>
</gene>
<reference evidence="2" key="1">
    <citation type="submission" date="2022-07" db="EMBL/GenBank/DDBJ databases">
        <title>Prevotella copri.</title>
        <authorList>
            <person name="Yang C."/>
        </authorList>
    </citation>
    <scope>NUCLEOTIDE SEQUENCE</scope>
    <source>
        <strain evidence="2">HF1476</strain>
    </source>
</reference>
<dbReference type="EMBL" id="JANDWN010000023">
    <property type="protein sequence ID" value="MCP9600209.1"/>
    <property type="molecule type" value="Genomic_DNA"/>
</dbReference>
<dbReference type="InterPro" id="IPR014976">
    <property type="entry name" value="AbpA_HamA_C"/>
</dbReference>